<dbReference type="GO" id="GO:0016020">
    <property type="term" value="C:membrane"/>
    <property type="evidence" value="ECO:0007669"/>
    <property type="project" value="UniProtKB-SubCell"/>
</dbReference>
<dbReference type="GO" id="GO:0000166">
    <property type="term" value="F:nucleotide binding"/>
    <property type="evidence" value="ECO:0007669"/>
    <property type="project" value="UniProtKB-KW"/>
</dbReference>
<evidence type="ECO:0000256" key="6">
    <source>
        <dbReference type="ARBA" id="ARBA00022679"/>
    </source>
</evidence>
<proteinExistence type="inferred from homology"/>
<evidence type="ECO:0000313" key="17">
    <source>
        <dbReference type="Proteomes" id="UP000320333"/>
    </source>
</evidence>
<keyword evidence="17" id="KW-1185">Reference proteome</keyword>
<dbReference type="Pfam" id="PF14295">
    <property type="entry name" value="PAN_4"/>
    <property type="match status" value="1"/>
</dbReference>
<comment type="caution">
    <text evidence="16">The sequence shown here is derived from an EMBL/GenBank/DDBJ whole genome shotgun (WGS) entry which is preliminary data.</text>
</comment>
<evidence type="ECO:0000256" key="9">
    <source>
        <dbReference type="ARBA" id="ARBA00022741"/>
    </source>
</evidence>
<keyword evidence="13" id="KW-1015">Disulfide bond</keyword>
<protein>
    <recommendedName>
        <fullName evidence="4">N-acetylgalactosaminide beta-1,3-galactosyltransferase</fullName>
        <ecNumber evidence="4">2.4.1.122</ecNumber>
    </recommendedName>
</protein>
<dbReference type="InterPro" id="IPR000177">
    <property type="entry name" value="Apple"/>
</dbReference>
<keyword evidence="6" id="KW-0808">Transferase</keyword>
<comment type="subcellular location">
    <subcellularLocation>
        <location evidence="1">Membrane</location>
        <topology evidence="1">Single-pass type II membrane protein</topology>
    </subcellularLocation>
</comment>
<comment type="similarity">
    <text evidence="3">Belongs to the glycosyltransferase 31 family. Beta3-Gal-T subfamily.</text>
</comment>
<dbReference type="OrthoDB" id="414175at2759"/>
<organism evidence="16 17">
    <name type="scientific">Chytriomyces confervae</name>
    <dbReference type="NCBI Taxonomy" id="246404"/>
    <lineage>
        <taxon>Eukaryota</taxon>
        <taxon>Fungi</taxon>
        <taxon>Fungi incertae sedis</taxon>
        <taxon>Chytridiomycota</taxon>
        <taxon>Chytridiomycota incertae sedis</taxon>
        <taxon>Chytridiomycetes</taxon>
        <taxon>Chytridiales</taxon>
        <taxon>Chytriomycetaceae</taxon>
        <taxon>Chytriomyces</taxon>
    </lineage>
</organism>
<evidence type="ECO:0000256" key="1">
    <source>
        <dbReference type="ARBA" id="ARBA00004606"/>
    </source>
</evidence>
<evidence type="ECO:0000256" key="8">
    <source>
        <dbReference type="ARBA" id="ARBA00022737"/>
    </source>
</evidence>
<evidence type="ECO:0000259" key="15">
    <source>
        <dbReference type="SMART" id="SM00223"/>
    </source>
</evidence>
<sequence length="434" mass="47856">MKLRRTLAKLVTLLTPVAFLSIVLSIQRDIDPPITSDPDLSNNQQNSKDSATLPDTHRHITHAFDPAFSNLAIAIKTGPEVAFDRIPIQILTFMHRVQNHILIGSNGAFTLGRGMQVHDVVTGSYAGSGLASGGNVSDADAAILERAIQPPILDTKDTVVPDTKSLGWKNDANKNVPGFKKLFETYPDAHWYMMIDDDTYIFLDNLMEHLSTVDHDTPIYAGRANAFIGCDNVQHHGDGPAFAHGGSGIVISNAAMKLLIGNYDDCMQRYSSCWAGDVRVGLCFRDLKVRITTHIGFNGAPPNAELYWPKDACAKPFTFHHLKPRKMQEMLNLEQAQKPGAVNYGMVYQSEHGWGNATSWDTNVDRKGRDLSALDTADATTCQAHCRQEGKCLAYSWIPNKDSDGGQCTLKDWVHYSVYSQGTISGTFPDRFVC</sequence>
<keyword evidence="5" id="KW-0328">Glycosyltransferase</keyword>
<evidence type="ECO:0000256" key="4">
    <source>
        <dbReference type="ARBA" id="ARBA00012557"/>
    </source>
</evidence>
<evidence type="ECO:0000256" key="7">
    <source>
        <dbReference type="ARBA" id="ARBA00022692"/>
    </source>
</evidence>
<evidence type="ECO:0000256" key="5">
    <source>
        <dbReference type="ARBA" id="ARBA00022676"/>
    </source>
</evidence>
<comment type="pathway">
    <text evidence="2">Protein modification; protein glycosylation.</text>
</comment>
<dbReference type="SMART" id="SM00223">
    <property type="entry name" value="APPLE"/>
    <property type="match status" value="1"/>
</dbReference>
<gene>
    <name evidence="16" type="ORF">CcCBS67573_g03798</name>
</gene>
<dbReference type="GO" id="GO:0005576">
    <property type="term" value="C:extracellular region"/>
    <property type="evidence" value="ECO:0007669"/>
    <property type="project" value="InterPro"/>
</dbReference>
<accession>A0A507FHT9</accession>
<reference evidence="16 17" key="1">
    <citation type="journal article" date="2019" name="Sci. Rep.">
        <title>Comparative genomics of chytrid fungi reveal insights into the obligate biotrophic and pathogenic lifestyle of Synchytrium endobioticum.</title>
        <authorList>
            <person name="van de Vossenberg B.T.L.H."/>
            <person name="Warris S."/>
            <person name="Nguyen H.D.T."/>
            <person name="van Gent-Pelzer M.P.E."/>
            <person name="Joly D.L."/>
            <person name="van de Geest H.C."/>
            <person name="Bonants P.J.M."/>
            <person name="Smith D.S."/>
            <person name="Levesque C.A."/>
            <person name="van der Lee T.A.J."/>
        </authorList>
    </citation>
    <scope>NUCLEOTIDE SEQUENCE [LARGE SCALE GENOMIC DNA]</scope>
    <source>
        <strain evidence="16 17">CBS 675.73</strain>
    </source>
</reference>
<feature type="signal peptide" evidence="14">
    <location>
        <begin position="1"/>
        <end position="25"/>
    </location>
</feature>
<dbReference type="InterPro" id="IPR026050">
    <property type="entry name" value="C1GALT1/C1GALT1_chp1"/>
</dbReference>
<keyword evidence="10" id="KW-0735">Signal-anchor</keyword>
<dbReference type="EMBL" id="QEAP01000102">
    <property type="protein sequence ID" value="TPX74938.1"/>
    <property type="molecule type" value="Genomic_DNA"/>
</dbReference>
<keyword evidence="8" id="KW-0677">Repeat</keyword>
<evidence type="ECO:0000256" key="3">
    <source>
        <dbReference type="ARBA" id="ARBA00006462"/>
    </source>
</evidence>
<dbReference type="Proteomes" id="UP000320333">
    <property type="component" value="Unassembled WGS sequence"/>
</dbReference>
<dbReference type="EC" id="2.4.1.122" evidence="4"/>
<dbReference type="InterPro" id="IPR003609">
    <property type="entry name" value="Pan_app"/>
</dbReference>
<feature type="chain" id="PRO_5021456378" description="N-acetylgalactosaminide beta-1,3-galactosyltransferase" evidence="14">
    <location>
        <begin position="26"/>
        <end position="434"/>
    </location>
</feature>
<dbReference type="Gene3D" id="3.50.4.10">
    <property type="entry name" value="Hepatocyte Growth Factor"/>
    <property type="match status" value="1"/>
</dbReference>
<dbReference type="PANTHER" id="PTHR23033">
    <property type="entry name" value="BETA1,3-GALACTOSYLTRANSFERASE"/>
    <property type="match status" value="1"/>
</dbReference>
<dbReference type="GO" id="GO:0006508">
    <property type="term" value="P:proteolysis"/>
    <property type="evidence" value="ECO:0007669"/>
    <property type="project" value="InterPro"/>
</dbReference>
<keyword evidence="11" id="KW-1133">Transmembrane helix</keyword>
<keyword evidence="12" id="KW-0472">Membrane</keyword>
<evidence type="ECO:0000256" key="2">
    <source>
        <dbReference type="ARBA" id="ARBA00004922"/>
    </source>
</evidence>
<keyword evidence="9" id="KW-0547">Nucleotide-binding</keyword>
<dbReference type="Pfam" id="PF02434">
    <property type="entry name" value="Fringe"/>
    <property type="match status" value="1"/>
</dbReference>
<keyword evidence="7" id="KW-0812">Transmembrane</keyword>
<feature type="domain" description="Apple" evidence="15">
    <location>
        <begin position="361"/>
        <end position="431"/>
    </location>
</feature>
<evidence type="ECO:0000313" key="16">
    <source>
        <dbReference type="EMBL" id="TPX74938.1"/>
    </source>
</evidence>
<dbReference type="GO" id="GO:0016263">
    <property type="term" value="F:glycoprotein-N-acetylgalactosamine 3-beta-galactosyltransferase activity"/>
    <property type="evidence" value="ECO:0007669"/>
    <property type="project" value="UniProtKB-EC"/>
</dbReference>
<dbReference type="InterPro" id="IPR003378">
    <property type="entry name" value="Fringe-like_glycosylTrfase"/>
</dbReference>
<evidence type="ECO:0000256" key="11">
    <source>
        <dbReference type="ARBA" id="ARBA00022989"/>
    </source>
</evidence>
<name>A0A507FHT9_9FUNG</name>
<evidence type="ECO:0000256" key="14">
    <source>
        <dbReference type="SAM" id="SignalP"/>
    </source>
</evidence>
<dbReference type="STRING" id="246404.A0A507FHT9"/>
<evidence type="ECO:0000256" key="13">
    <source>
        <dbReference type="ARBA" id="ARBA00023157"/>
    </source>
</evidence>
<evidence type="ECO:0000256" key="10">
    <source>
        <dbReference type="ARBA" id="ARBA00022968"/>
    </source>
</evidence>
<evidence type="ECO:0000256" key="12">
    <source>
        <dbReference type="ARBA" id="ARBA00023136"/>
    </source>
</evidence>
<dbReference type="PANTHER" id="PTHR23033:SF47">
    <property type="entry name" value="APPLE DOMAIN-CONTAINING PROTEIN-RELATED"/>
    <property type="match status" value="1"/>
</dbReference>
<dbReference type="Gene3D" id="3.90.550.50">
    <property type="match status" value="1"/>
</dbReference>
<dbReference type="AlphaFoldDB" id="A0A507FHT9"/>
<keyword evidence="14" id="KW-0732">Signal</keyword>